<dbReference type="OrthoDB" id="2998174at2759"/>
<dbReference type="InterPro" id="IPR008949">
    <property type="entry name" value="Isoprenoid_synthase_dom_sf"/>
</dbReference>
<dbReference type="STRING" id="1448318.A0A319EIX1"/>
<dbReference type="AlphaFoldDB" id="A0A319EIX1"/>
<dbReference type="Proteomes" id="UP000248423">
    <property type="component" value="Unassembled WGS sequence"/>
</dbReference>
<sequence>MATKPTITKPQYETLITHFLRNLSLQPTPYTPNPIIAQSTLTHCQTLVAHQPLNTPKTHKIATLASDASCRCYPFHAPALQNKTALFFAYFFTINNNLVHNFPHEAQNLPSQHPPPPNQTPNPTLQILQTPPPPQFQHLLRSLPRRHDLQILPSFLPSFLEFISATVFESNTNKKLDIHTTTATHFPDSFRLKTGLPEGFIYLLAPREGLCGRE</sequence>
<reference evidence="2 3" key="1">
    <citation type="submission" date="2018-02" db="EMBL/GenBank/DDBJ databases">
        <title>The genomes of Aspergillus section Nigri reveals drivers in fungal speciation.</title>
        <authorList>
            <consortium name="DOE Joint Genome Institute"/>
            <person name="Vesth T.C."/>
            <person name="Nybo J."/>
            <person name="Theobald S."/>
            <person name="Brandl J."/>
            <person name="Frisvad J.C."/>
            <person name="Nielsen K.F."/>
            <person name="Lyhne E.K."/>
            <person name="Kogle M.E."/>
            <person name="Kuo A."/>
            <person name="Riley R."/>
            <person name="Clum A."/>
            <person name="Nolan M."/>
            <person name="Lipzen A."/>
            <person name="Salamov A."/>
            <person name="Henrissat B."/>
            <person name="Wiebenga A."/>
            <person name="De vries R.P."/>
            <person name="Grigoriev I.V."/>
            <person name="Mortensen U.H."/>
            <person name="Andersen M.R."/>
            <person name="Baker S.E."/>
        </authorList>
    </citation>
    <scope>NUCLEOTIDE SEQUENCE [LARGE SCALE GENOMIC DNA]</scope>
    <source>
        <strain evidence="2 3">CBS 121057</strain>
    </source>
</reference>
<feature type="region of interest" description="Disordered" evidence="1">
    <location>
        <begin position="104"/>
        <end position="131"/>
    </location>
</feature>
<evidence type="ECO:0000313" key="3">
    <source>
        <dbReference type="Proteomes" id="UP000248423"/>
    </source>
</evidence>
<accession>A0A319EIX1</accession>
<proteinExistence type="predicted"/>
<keyword evidence="3" id="KW-1185">Reference proteome</keyword>
<evidence type="ECO:0000256" key="1">
    <source>
        <dbReference type="SAM" id="MobiDB-lite"/>
    </source>
</evidence>
<dbReference type="EMBL" id="KZ826327">
    <property type="protein sequence ID" value="PYI09401.1"/>
    <property type="molecule type" value="Genomic_DNA"/>
</dbReference>
<evidence type="ECO:0000313" key="2">
    <source>
        <dbReference type="EMBL" id="PYI09401.1"/>
    </source>
</evidence>
<dbReference type="Gene3D" id="1.10.600.10">
    <property type="entry name" value="Farnesyl Diphosphate Synthase"/>
    <property type="match status" value="1"/>
</dbReference>
<organism evidence="2 3">
    <name type="scientific">Aspergillus sclerotiicarbonarius (strain CBS 121057 / IBT 28362)</name>
    <dbReference type="NCBI Taxonomy" id="1448318"/>
    <lineage>
        <taxon>Eukaryota</taxon>
        <taxon>Fungi</taxon>
        <taxon>Dikarya</taxon>
        <taxon>Ascomycota</taxon>
        <taxon>Pezizomycotina</taxon>
        <taxon>Eurotiomycetes</taxon>
        <taxon>Eurotiomycetidae</taxon>
        <taxon>Eurotiales</taxon>
        <taxon>Aspergillaceae</taxon>
        <taxon>Aspergillus</taxon>
        <taxon>Aspergillus subgen. Circumdati</taxon>
    </lineage>
</organism>
<dbReference type="VEuPathDB" id="FungiDB:BO78DRAFT_438004"/>
<gene>
    <name evidence="2" type="ORF">BO78DRAFT_438004</name>
</gene>
<protein>
    <submittedName>
        <fullName evidence="2">Uncharacterized protein</fullName>
    </submittedName>
</protein>
<name>A0A319EIX1_ASPSB</name>